<dbReference type="PANTHER" id="PTHR12521:SF0">
    <property type="entry name" value="ADP-RIBOSE GLYCOHYDROLASE OARD1"/>
    <property type="match status" value="1"/>
</dbReference>
<comment type="catalytic activity">
    <reaction evidence="1">
        <text>an N-(ADP-alpha-D-ribosyl)-thymidine in DNA + H2O = a thymidine in DNA + ADP-D-ribose</text>
        <dbReference type="Rhea" id="RHEA:71655"/>
        <dbReference type="Rhea" id="RHEA-COMP:13556"/>
        <dbReference type="Rhea" id="RHEA-COMP:18051"/>
        <dbReference type="ChEBI" id="CHEBI:15377"/>
        <dbReference type="ChEBI" id="CHEBI:57967"/>
        <dbReference type="ChEBI" id="CHEBI:137386"/>
        <dbReference type="ChEBI" id="CHEBI:191199"/>
    </reaction>
    <physiologicalReaction direction="left-to-right" evidence="1">
        <dbReference type="Rhea" id="RHEA:71656"/>
    </physiologicalReaction>
</comment>
<dbReference type="RefSeq" id="WP_136899848.1">
    <property type="nucleotide sequence ID" value="NZ_SUME01000001.1"/>
</dbReference>
<reference evidence="3 4" key="1">
    <citation type="submission" date="2019-04" db="EMBL/GenBank/DDBJ databases">
        <title>Sphingobacterium olei sp. nov., isolated from oil-contaminated soil.</title>
        <authorList>
            <person name="Liu B."/>
        </authorList>
    </citation>
    <scope>NUCLEOTIDE SEQUENCE [LARGE SCALE GENOMIC DNA]</scope>
    <source>
        <strain evidence="3 4">HAL-9</strain>
    </source>
</reference>
<evidence type="ECO:0000259" key="2">
    <source>
        <dbReference type="SMART" id="SM00506"/>
    </source>
</evidence>
<dbReference type="Gene3D" id="3.40.220.10">
    <property type="entry name" value="Leucine Aminopeptidase, subunit E, domain 1"/>
    <property type="match status" value="1"/>
</dbReference>
<evidence type="ECO:0000313" key="3">
    <source>
        <dbReference type="EMBL" id="TJZ63305.1"/>
    </source>
</evidence>
<organism evidence="3 4">
    <name type="scientific">Sphingobacterium olei</name>
    <dbReference type="NCBI Taxonomy" id="2571155"/>
    <lineage>
        <taxon>Bacteria</taxon>
        <taxon>Pseudomonadati</taxon>
        <taxon>Bacteroidota</taxon>
        <taxon>Sphingobacteriia</taxon>
        <taxon>Sphingobacteriales</taxon>
        <taxon>Sphingobacteriaceae</taxon>
        <taxon>Sphingobacterium</taxon>
    </lineage>
</organism>
<protein>
    <submittedName>
        <fullName evidence="3">ImmA/IrrE family metallo-endopeptidase</fullName>
    </submittedName>
</protein>
<dbReference type="InterPro" id="IPR010359">
    <property type="entry name" value="IrrE_HExxH"/>
</dbReference>
<dbReference type="AlphaFoldDB" id="A0A4U0P765"/>
<sequence>MSNETMFNREDFIRLILSKVEHNSSSAQNAKEYLSEEGYDIKEVVNEGLMRIKEISNRLKLSDDKLSSIQKVPAKSSRKSFRKNWSHESVRLLISESNNEDPYEAIKARARDLVFRAFENGWEGPPYSPIKLAEIMGIDVTPNDSVIDAKIVPQKGNKFQILYNPFQIPTRVNFSIAHEIAHTLFSDCAKATRNREENPTENRQLEQLCNAAASEIQLPYAIFSNDANNAQASMKGLIELAKKYKASLESVFMRYTEVIDQPCAILIGIFQDDGKIVVDYYKSSRFFSLDIPESFQIPADSNAYECTSPGWTAEEIADWEIFLGKSYLVSSVGISPYKRDTKPRVGILVLPIEYARHDQHYGKIILEFGDATKPRGKGKKIIAQVVNTSASLGRGFGYSLAKNYPVVKDRLKEWSSDKSTFVLGNTNVVEVDKDIFVFQMLAQKGLFAKGNEIPLRYKELRKCLIQLREYALDNNCSVHMPAIGAGQAGGEWDIIIGMIHDELVNYEIKVNIYLFQSNSFNPKRKSNLTLLNESSTWETKK</sequence>
<gene>
    <name evidence="3" type="ORF">FAZ15_03225</name>
</gene>
<dbReference type="GO" id="GO:0140291">
    <property type="term" value="P:peptidyl-glutamate ADP-deribosylation"/>
    <property type="evidence" value="ECO:0007669"/>
    <property type="project" value="TreeGrafter"/>
</dbReference>
<proteinExistence type="predicted"/>
<dbReference type="Proteomes" id="UP000306808">
    <property type="component" value="Unassembled WGS sequence"/>
</dbReference>
<dbReference type="Gene3D" id="1.10.10.2910">
    <property type="match status" value="1"/>
</dbReference>
<comment type="caution">
    <text evidence="3">The sequence shown here is derived from an EMBL/GenBank/DDBJ whole genome shotgun (WGS) entry which is preliminary data.</text>
</comment>
<keyword evidence="4" id="KW-1185">Reference proteome</keyword>
<dbReference type="InterPro" id="IPR043472">
    <property type="entry name" value="Macro_dom-like"/>
</dbReference>
<dbReference type="SMART" id="SM00506">
    <property type="entry name" value="A1pp"/>
    <property type="match status" value="1"/>
</dbReference>
<dbReference type="Pfam" id="PF06114">
    <property type="entry name" value="Peptidase_M78"/>
    <property type="match status" value="1"/>
</dbReference>
<dbReference type="SUPFAM" id="SSF52949">
    <property type="entry name" value="Macro domain-like"/>
    <property type="match status" value="1"/>
</dbReference>
<dbReference type="InterPro" id="IPR002589">
    <property type="entry name" value="Macro_dom"/>
</dbReference>
<feature type="domain" description="Macro" evidence="2">
    <location>
        <begin position="363"/>
        <end position="499"/>
    </location>
</feature>
<evidence type="ECO:0000313" key="4">
    <source>
        <dbReference type="Proteomes" id="UP000306808"/>
    </source>
</evidence>
<dbReference type="InterPro" id="IPR050892">
    <property type="entry name" value="ADP-ribose_metab_enzymes"/>
</dbReference>
<evidence type="ECO:0000256" key="1">
    <source>
        <dbReference type="ARBA" id="ARBA00035885"/>
    </source>
</evidence>
<dbReference type="EMBL" id="SUME01000001">
    <property type="protein sequence ID" value="TJZ63305.1"/>
    <property type="molecule type" value="Genomic_DNA"/>
</dbReference>
<dbReference type="OrthoDB" id="9780211at2"/>
<accession>A0A4U0P765</accession>
<name>A0A4U0P765_9SPHI</name>
<dbReference type="PANTHER" id="PTHR12521">
    <property type="entry name" value="PROTEIN C6ORF130"/>
    <property type="match status" value="1"/>
</dbReference>